<dbReference type="Gene3D" id="3.40.50.150">
    <property type="entry name" value="Vaccinia Virus protein VP39"/>
    <property type="match status" value="1"/>
</dbReference>
<sequence>MNNLDFYNSCRYEVLAEISFHTDTSKNQFVKLLCSRLLARCYLNKLDTRCIEPLESNKEDECSTVQKQFENLSTNELQQHAEWYDYWEKNGENFVNEAWIKLYGSCTLDELPTDIENLYQNHKEQQYHILYWKFINEMSSNASETSSENFENDECSLKYSKELVTDDQVSNFDFLYKYKNFQQPNSKLSKAYRAISIMGFIYNDQNMFDMGFVQYLKKNIIKSTRHLNVYRFPKMCATPTFDDNLLLNNSKDCVESKVKNKKTLKKEERKDIKEKHTIEEMNRLGYSYLQNKPKLLKYWKKRYMLFSKFEKGIKLDEESWYSVTPEIISIHIAERCSCYLIVDPFCGAGSNIIQFAKTCELVIAIDIDPKKIEIARHNAELYGVADRIQFIIGDYFTLAPTLKADVVFLSPPWGGPDLMNLEEYKLSYIMPEKGGIQHMMSLTRQITSNIALHLPKNTNIFDCIKSAEDDFIEVQQNMLNSRYNSLTVYYSELYGLCDEDTITYNDG</sequence>
<evidence type="ECO:0000256" key="4">
    <source>
        <dbReference type="ARBA" id="ARBA00048740"/>
    </source>
</evidence>
<dbReference type="SUPFAM" id="SSF53335">
    <property type="entry name" value="S-adenosyl-L-methionine-dependent methyltransferases"/>
    <property type="match status" value="1"/>
</dbReference>
<comment type="catalytic activity">
    <reaction evidence="6">
        <text>a 5'-end (N(7)-methyl 5'-triphosphoguanosine)-ribonucleoside in snRNA + S-adenosyl-L-methionine = a 5'-end (N(2),N(7)-dimethyl 5'-triphosphoguanosine)-ribonucleoside in snRNA + S-adenosyl-L-homocysteine + H(+)</text>
        <dbReference type="Rhea" id="RHEA:78471"/>
        <dbReference type="Rhea" id="RHEA-COMP:19085"/>
        <dbReference type="Rhea" id="RHEA-COMP:19087"/>
        <dbReference type="ChEBI" id="CHEBI:15378"/>
        <dbReference type="ChEBI" id="CHEBI:57856"/>
        <dbReference type="ChEBI" id="CHEBI:59789"/>
        <dbReference type="ChEBI" id="CHEBI:156461"/>
        <dbReference type="ChEBI" id="CHEBI:172880"/>
    </reaction>
    <physiologicalReaction direction="left-to-right" evidence="6">
        <dbReference type="Rhea" id="RHEA:78472"/>
    </physiologicalReaction>
</comment>
<dbReference type="PANTHER" id="PTHR14741:SF32">
    <property type="entry name" value="TRIMETHYLGUANOSINE SYNTHASE"/>
    <property type="match status" value="1"/>
</dbReference>
<dbReference type="InterPro" id="IPR019012">
    <property type="entry name" value="RNA_cap_Gua-N2-MeTrfase"/>
</dbReference>
<dbReference type="PANTHER" id="PTHR14741">
    <property type="entry name" value="S-ADENOSYLMETHIONINE-DEPENDENT METHYLTRANSFERASE RELATED"/>
    <property type="match status" value="1"/>
</dbReference>
<proteinExistence type="inferred from homology"/>
<evidence type="ECO:0000313" key="8">
    <source>
        <dbReference type="EMBL" id="MBW12872.1"/>
    </source>
</evidence>
<protein>
    <recommendedName>
        <fullName evidence="1">Trimethylguanosine synthase</fullName>
    </recommendedName>
    <alternativeName>
        <fullName evidence="7">Cap-specific guanine-N(2) methyltransferase</fullName>
    </alternativeName>
</protein>
<evidence type="ECO:0000256" key="7">
    <source>
        <dbReference type="ARBA" id="ARBA00049790"/>
    </source>
</evidence>
<comment type="similarity">
    <text evidence="2">Belongs to the methyltransferase superfamily. Trimethylguanosine synthase family.</text>
</comment>
<gene>
    <name evidence="8" type="primary">Tgs1_2</name>
</gene>
<comment type="catalytic activity">
    <reaction evidence="5">
        <text>a 5'-end (N(2),N(7)-dimethyl 5'-triphosphoguanosine)-ribonucleoside in snRNA + S-adenosyl-L-methionine = a 5'-end (N(2),N(2),N(7)-trimethyl 5'-triphosphoguanosine)-ribonucleoside in snRNA + S-adenosyl-L-homocysteine + H(+)</text>
        <dbReference type="Rhea" id="RHEA:78479"/>
        <dbReference type="Rhea" id="RHEA-COMP:19087"/>
        <dbReference type="Rhea" id="RHEA-COMP:19089"/>
        <dbReference type="ChEBI" id="CHEBI:15378"/>
        <dbReference type="ChEBI" id="CHEBI:57856"/>
        <dbReference type="ChEBI" id="CHEBI:59789"/>
        <dbReference type="ChEBI" id="CHEBI:167623"/>
        <dbReference type="ChEBI" id="CHEBI:172880"/>
    </reaction>
    <physiologicalReaction direction="left-to-right" evidence="5">
        <dbReference type="Rhea" id="RHEA:78480"/>
    </physiologicalReaction>
</comment>
<evidence type="ECO:0000256" key="3">
    <source>
        <dbReference type="ARBA" id="ARBA00047418"/>
    </source>
</evidence>
<comment type="catalytic activity">
    <reaction evidence="3">
        <text>a 5'-end (N(2),N(7)-dimethyl 5'-triphosphoguanosine)-ribonucleoside in snoRNA + S-adenosyl-L-methionine = a 5'-end (N(2),N(2),N(7)-trimethyl 5'-triphosphoguanosine)-ribonucleoside in snoRNA + S-adenosyl-L-homocysteine + H(+)</text>
        <dbReference type="Rhea" id="RHEA:78507"/>
        <dbReference type="Rhea" id="RHEA-COMP:19088"/>
        <dbReference type="Rhea" id="RHEA-COMP:19090"/>
        <dbReference type="ChEBI" id="CHEBI:15378"/>
        <dbReference type="ChEBI" id="CHEBI:57856"/>
        <dbReference type="ChEBI" id="CHEBI:59789"/>
        <dbReference type="ChEBI" id="CHEBI:167623"/>
        <dbReference type="ChEBI" id="CHEBI:172880"/>
    </reaction>
    <physiologicalReaction direction="left-to-right" evidence="3">
        <dbReference type="Rhea" id="RHEA:78508"/>
    </physiologicalReaction>
</comment>
<organism evidence="8">
    <name type="scientific">Melanaphis sacchari</name>
    <dbReference type="NCBI Taxonomy" id="742174"/>
    <lineage>
        <taxon>Eukaryota</taxon>
        <taxon>Metazoa</taxon>
        <taxon>Ecdysozoa</taxon>
        <taxon>Arthropoda</taxon>
        <taxon>Hexapoda</taxon>
        <taxon>Insecta</taxon>
        <taxon>Pterygota</taxon>
        <taxon>Neoptera</taxon>
        <taxon>Paraneoptera</taxon>
        <taxon>Hemiptera</taxon>
        <taxon>Sternorrhyncha</taxon>
        <taxon>Aphidomorpha</taxon>
        <taxon>Aphidoidea</taxon>
        <taxon>Aphididae</taxon>
        <taxon>Aphidini</taxon>
        <taxon>Melanaphis</taxon>
    </lineage>
</organism>
<dbReference type="InterPro" id="IPR029063">
    <property type="entry name" value="SAM-dependent_MTases_sf"/>
</dbReference>
<dbReference type="Pfam" id="PF09445">
    <property type="entry name" value="Methyltransf_15"/>
    <property type="match status" value="1"/>
</dbReference>
<reference evidence="8" key="1">
    <citation type="submission" date="2017-10" db="EMBL/GenBank/DDBJ databases">
        <title>Transcriptome Assembly of Sugarcane Aphid Adults.</title>
        <authorList>
            <person name="Scully E.D."/>
            <person name="Palmer N.A."/>
            <person name="Geib S.M."/>
            <person name="Sarath G."/>
            <person name="Sattler S.E."/>
        </authorList>
    </citation>
    <scope>NUCLEOTIDE SEQUENCE</scope>
    <source>
        <tissue evidence="8">Whole body</tissue>
    </source>
</reference>
<dbReference type="GO" id="GO:0071164">
    <property type="term" value="F:RNA cap trimethylguanosine synthase activity"/>
    <property type="evidence" value="ECO:0007669"/>
    <property type="project" value="TreeGrafter"/>
</dbReference>
<dbReference type="CDD" id="cd02440">
    <property type="entry name" value="AdoMet_MTases"/>
    <property type="match status" value="1"/>
</dbReference>
<evidence type="ECO:0000256" key="1">
    <source>
        <dbReference type="ARBA" id="ARBA00018517"/>
    </source>
</evidence>
<evidence type="ECO:0000256" key="2">
    <source>
        <dbReference type="ARBA" id="ARBA00025783"/>
    </source>
</evidence>
<dbReference type="OrthoDB" id="6619622at2759"/>
<dbReference type="EMBL" id="GFXV01001067">
    <property type="protein sequence ID" value="MBW12872.1"/>
    <property type="molecule type" value="Transcribed_RNA"/>
</dbReference>
<accession>A0A2H8TGL4</accession>
<evidence type="ECO:0000256" key="6">
    <source>
        <dbReference type="ARBA" id="ARBA00049075"/>
    </source>
</evidence>
<comment type="catalytic activity">
    <reaction evidence="4">
        <text>a 5'-end (N(7)-methyl 5'-triphosphoguanosine)-ribonucleoside in snoRNA + S-adenosyl-L-methionine = a 5'-end (N(2),N(7)-dimethyl 5'-triphosphoguanosine)-ribonucleoside in snoRNA + S-adenosyl-L-homocysteine + H(+)</text>
        <dbReference type="Rhea" id="RHEA:78475"/>
        <dbReference type="Rhea" id="RHEA-COMP:19086"/>
        <dbReference type="Rhea" id="RHEA-COMP:19088"/>
        <dbReference type="ChEBI" id="CHEBI:15378"/>
        <dbReference type="ChEBI" id="CHEBI:57856"/>
        <dbReference type="ChEBI" id="CHEBI:59789"/>
        <dbReference type="ChEBI" id="CHEBI:156461"/>
        <dbReference type="ChEBI" id="CHEBI:172880"/>
    </reaction>
    <physiologicalReaction direction="left-to-right" evidence="4">
        <dbReference type="Rhea" id="RHEA:78476"/>
    </physiologicalReaction>
</comment>
<dbReference type="AlphaFoldDB" id="A0A2H8TGL4"/>
<name>A0A2H8TGL4_9HEMI</name>
<evidence type="ECO:0000256" key="5">
    <source>
        <dbReference type="ARBA" id="ARBA00048763"/>
    </source>
</evidence>
<dbReference type="GO" id="GO:0005634">
    <property type="term" value="C:nucleus"/>
    <property type="evidence" value="ECO:0007669"/>
    <property type="project" value="TreeGrafter"/>
</dbReference>